<feature type="compositionally biased region" description="Basic and acidic residues" evidence="1">
    <location>
        <begin position="800"/>
        <end position="809"/>
    </location>
</feature>
<evidence type="ECO:0000259" key="2">
    <source>
        <dbReference type="PROSITE" id="PS50020"/>
    </source>
</evidence>
<protein>
    <recommendedName>
        <fullName evidence="2">WW domain-containing protein</fullName>
    </recommendedName>
</protein>
<dbReference type="Pfam" id="PF00397">
    <property type="entry name" value="WW"/>
    <property type="match status" value="1"/>
</dbReference>
<evidence type="ECO:0000256" key="1">
    <source>
        <dbReference type="SAM" id="MobiDB-lite"/>
    </source>
</evidence>
<feature type="compositionally biased region" description="Acidic residues" evidence="1">
    <location>
        <begin position="56"/>
        <end position="67"/>
    </location>
</feature>
<dbReference type="InterPro" id="IPR001202">
    <property type="entry name" value="WW_dom"/>
</dbReference>
<feature type="compositionally biased region" description="Basic and acidic residues" evidence="1">
    <location>
        <begin position="172"/>
        <end position="182"/>
    </location>
</feature>
<feature type="compositionally biased region" description="Basic and acidic residues" evidence="1">
    <location>
        <begin position="1109"/>
        <end position="1134"/>
    </location>
</feature>
<dbReference type="EMBL" id="BRYA01000050">
    <property type="protein sequence ID" value="GMI35090.1"/>
    <property type="molecule type" value="Genomic_DNA"/>
</dbReference>
<dbReference type="OrthoDB" id="200938at2759"/>
<feature type="compositionally biased region" description="Low complexity" evidence="1">
    <location>
        <begin position="103"/>
        <end position="121"/>
    </location>
</feature>
<organism evidence="3 4">
    <name type="scientific">Triparma columacea</name>
    <dbReference type="NCBI Taxonomy" id="722753"/>
    <lineage>
        <taxon>Eukaryota</taxon>
        <taxon>Sar</taxon>
        <taxon>Stramenopiles</taxon>
        <taxon>Ochrophyta</taxon>
        <taxon>Bolidophyceae</taxon>
        <taxon>Parmales</taxon>
        <taxon>Triparmaceae</taxon>
        <taxon>Triparma</taxon>
    </lineage>
</organism>
<feature type="region of interest" description="Disordered" evidence="1">
    <location>
        <begin position="35"/>
        <end position="182"/>
    </location>
</feature>
<dbReference type="InterPro" id="IPR036020">
    <property type="entry name" value="WW_dom_sf"/>
</dbReference>
<comment type="caution">
    <text evidence="3">The sequence shown here is derived from an EMBL/GenBank/DDBJ whole genome shotgun (WGS) entry which is preliminary data.</text>
</comment>
<proteinExistence type="predicted"/>
<dbReference type="PANTHER" id="PTHR38150:SF1">
    <property type="entry name" value="PFU DOMAIN-CONTAINING PROTEIN"/>
    <property type="match status" value="1"/>
</dbReference>
<feature type="region of interest" description="Disordered" evidence="1">
    <location>
        <begin position="800"/>
        <end position="819"/>
    </location>
</feature>
<dbReference type="Proteomes" id="UP001165065">
    <property type="component" value="Unassembled WGS sequence"/>
</dbReference>
<dbReference type="AlphaFoldDB" id="A0A9W7G7I9"/>
<dbReference type="SUPFAM" id="SSF51045">
    <property type="entry name" value="WW domain"/>
    <property type="match status" value="1"/>
</dbReference>
<feature type="compositionally biased region" description="Basic and acidic residues" evidence="1">
    <location>
        <begin position="68"/>
        <end position="77"/>
    </location>
</feature>
<dbReference type="SMART" id="SM00456">
    <property type="entry name" value="WW"/>
    <property type="match status" value="1"/>
</dbReference>
<gene>
    <name evidence="3" type="ORF">TrCOL_g6168</name>
</gene>
<feature type="region of interest" description="Disordered" evidence="1">
    <location>
        <begin position="196"/>
        <end position="263"/>
    </location>
</feature>
<dbReference type="PANTHER" id="PTHR38150">
    <property type="entry name" value="EF-HAND DOMAIN-CONTAINING PROTEIN"/>
    <property type="match status" value="1"/>
</dbReference>
<sequence>MSSSPSSSNASPARFVWKEGWDENYKRHYYYNTVTEESSWDKPQEGFKPYVVGESSSEEYDDEEGDDDSRTGGDAKRLSTSGLSRFDDSSSSSDEEPAVSPKVLRYSSPVLSSPSPDVSALKAERAGREEKFREADAAPEEDEDDNDDGDSDGDGDSDDGPDKDEGDEDEEERRGVWEAGMRRMSEVLVEVSRIKEEQEVEQEFSPPSNTKAAKARASSEIAKRPAKNAAKKSKTKPWNYANHGPPQPRSGQTRDDRNSVHAQEAAQISVRFASNVHGDFVERQMRDVRNRERDHKRLIDREKAQGKKEREEALKLNKETKRLLRENGMIGVKGEVWFDRLSKSRVNKMAQFLMGERDVANDGHKYHNPTFFTHKEDRKELDDYERLRKTDNSRARTNTAETALNPRRWKYLSNKEAEVGEAIKEDVLLSPQNKTGVKGHFFKQNVLGDVHTVEVKTTTQAEATEEEIMFVKAFQRNIMEGDAEDDREKAEIRRKLEKERRSSVVGVSLGSGGEQVQAKTFFGKDAGQKFAKNAVKEEKEGLAGAVLSLSPTKSRNNRGRRATTSGLLVEGICKHVNRAFGELQVEGGLDYEGFASVMEKMAFLSDEKKDDARLVGRAWGVYSSRGKVGLEACQRLFVQVLGGLEVNGSFGKGASVDPEEEKKVIGALCVVHNERRLCQKPKHWREGTMREGLLYNREKKTAGPHTQGKVSAVSAKKKKRRAGGGNAGHNPSAHVRAAVGSLQGRTRRRASTFTTRLRKEKTKGGKRKLEEWYQCTFKPEINDYSKKLDGKKWKRELEKAKAKKSKDMGEGGGKAGGGSERILIRDAYEDVVHFLEKVIDAGGRNATISKLDVEHAFDEMKEDEDHMEEAKKGEEMLLSCMGGQQEGVGAQEVMNRLEDRYGGMAMEEEEFGGGGDSGVPETLRVRLEKWKIFEMKKRKGIETKKLIRDKEEMKGCTFKPELNKTTKRITEGKKTEGTRKGKVEGRLYEEGMRKEIIKRNRHRHKLERQGTELMQREEKELKEHCTFKPNIRRREEEVEEVKLEEVGGMREWMFWNEMAKMKKEEEKEREGKMKFRKTGEHLFEKWDPSMKFAKPFEFKHLEKRGLEEKRFRKTSRMKESDEKRKQERMTEKAGLRKSAQKVHKEARREDWMIKRLNAHVGPPLFVLELKTGDGLLEALYVWRGDDLEEIAEQYGATRELSEEGKKELLEVMRVNYEAMIGEGEGEGEGKAEGEVEVEVEEREEAVGEDKGELTVEEL</sequence>
<feature type="compositionally biased region" description="Low complexity" evidence="1">
    <location>
        <begin position="79"/>
        <end position="92"/>
    </location>
</feature>
<name>A0A9W7G7I9_9STRA</name>
<evidence type="ECO:0000313" key="3">
    <source>
        <dbReference type="EMBL" id="GMI35090.1"/>
    </source>
</evidence>
<feature type="compositionally biased region" description="Acidic residues" evidence="1">
    <location>
        <begin position="137"/>
        <end position="171"/>
    </location>
</feature>
<reference evidence="4" key="1">
    <citation type="journal article" date="2023" name="Commun. Biol.">
        <title>Genome analysis of Parmales, the sister group of diatoms, reveals the evolutionary specialization of diatoms from phago-mixotrophs to photoautotrophs.</title>
        <authorList>
            <person name="Ban H."/>
            <person name="Sato S."/>
            <person name="Yoshikawa S."/>
            <person name="Yamada K."/>
            <person name="Nakamura Y."/>
            <person name="Ichinomiya M."/>
            <person name="Sato N."/>
            <person name="Blanc-Mathieu R."/>
            <person name="Endo H."/>
            <person name="Kuwata A."/>
            <person name="Ogata H."/>
        </authorList>
    </citation>
    <scope>NUCLEOTIDE SEQUENCE [LARGE SCALE GENOMIC DNA]</scope>
</reference>
<feature type="region of interest" description="Disordered" evidence="1">
    <location>
        <begin position="699"/>
        <end position="733"/>
    </location>
</feature>
<feature type="compositionally biased region" description="Gly residues" evidence="1">
    <location>
        <begin position="810"/>
        <end position="819"/>
    </location>
</feature>
<dbReference type="Gene3D" id="2.20.70.10">
    <property type="match status" value="1"/>
</dbReference>
<dbReference type="CDD" id="cd00201">
    <property type="entry name" value="WW"/>
    <property type="match status" value="1"/>
</dbReference>
<feature type="domain" description="WW" evidence="2">
    <location>
        <begin position="11"/>
        <end position="45"/>
    </location>
</feature>
<keyword evidence="4" id="KW-1185">Reference proteome</keyword>
<dbReference type="PROSITE" id="PS01159">
    <property type="entry name" value="WW_DOMAIN_1"/>
    <property type="match status" value="1"/>
</dbReference>
<evidence type="ECO:0000313" key="4">
    <source>
        <dbReference type="Proteomes" id="UP001165065"/>
    </source>
</evidence>
<feature type="compositionally biased region" description="Basic and acidic residues" evidence="1">
    <location>
        <begin position="122"/>
        <end position="136"/>
    </location>
</feature>
<feature type="compositionally biased region" description="Basic residues" evidence="1">
    <location>
        <begin position="224"/>
        <end position="235"/>
    </location>
</feature>
<feature type="region of interest" description="Disordered" evidence="1">
    <location>
        <begin position="1109"/>
        <end position="1141"/>
    </location>
</feature>
<dbReference type="PROSITE" id="PS50020">
    <property type="entry name" value="WW_DOMAIN_2"/>
    <property type="match status" value="1"/>
</dbReference>
<accession>A0A9W7G7I9</accession>